<feature type="domain" description="Cell wall-active antibiotics response LiaF-like C-terminal" evidence="1">
    <location>
        <begin position="23"/>
        <end position="98"/>
    </location>
</feature>
<protein>
    <recommendedName>
        <fullName evidence="1">Cell wall-active antibiotics response LiaF-like C-terminal domain-containing protein</fullName>
    </recommendedName>
</protein>
<dbReference type="Pfam" id="PF09922">
    <property type="entry name" value="LiaF-like_C"/>
    <property type="match status" value="1"/>
</dbReference>
<dbReference type="OrthoDB" id="129627at2"/>
<organism evidence="2 3">
    <name type="scientific">Mucilaginibacter ginsenosidivorax</name>
    <dbReference type="NCBI Taxonomy" id="862126"/>
    <lineage>
        <taxon>Bacteria</taxon>
        <taxon>Pseudomonadati</taxon>
        <taxon>Bacteroidota</taxon>
        <taxon>Sphingobacteriia</taxon>
        <taxon>Sphingobacteriales</taxon>
        <taxon>Sphingobacteriaceae</taxon>
        <taxon>Mucilaginibacter</taxon>
    </lineage>
</organism>
<dbReference type="RefSeq" id="WP_147059505.1">
    <property type="nucleotide sequence ID" value="NZ_CP042437.1"/>
</dbReference>
<dbReference type="InterPro" id="IPR024425">
    <property type="entry name" value="LiaF-like_C"/>
</dbReference>
<name>A0A5B8W893_9SPHI</name>
<sequence length="127" mass="14066">MNILSGTMTENTDESFNTATIFGEIKRTILSKDFKGGSVKNMFGNTELDFTQADITGNAVVNISQLFGQVTIAVPVDWRVETDVTHILSEMEDDRSYLVRKQRSNKILTLTGLSVFAAVEIVNSLED</sequence>
<evidence type="ECO:0000313" key="3">
    <source>
        <dbReference type="Proteomes" id="UP000321362"/>
    </source>
</evidence>
<evidence type="ECO:0000259" key="1">
    <source>
        <dbReference type="Pfam" id="PF09922"/>
    </source>
</evidence>
<evidence type="ECO:0000313" key="2">
    <source>
        <dbReference type="EMBL" id="QEC79677.1"/>
    </source>
</evidence>
<proteinExistence type="predicted"/>
<dbReference type="KEGG" id="mgk:FSB76_28360"/>
<gene>
    <name evidence="2" type="ORF">FSB76_28360</name>
</gene>
<accession>A0A5B8W893</accession>
<dbReference type="AlphaFoldDB" id="A0A5B8W893"/>
<dbReference type="Proteomes" id="UP000321362">
    <property type="component" value="Chromosome"/>
</dbReference>
<dbReference type="EMBL" id="CP042437">
    <property type="protein sequence ID" value="QEC79677.1"/>
    <property type="molecule type" value="Genomic_DNA"/>
</dbReference>
<keyword evidence="3" id="KW-1185">Reference proteome</keyword>
<reference evidence="2 3" key="1">
    <citation type="journal article" date="2013" name="J. Microbiol.">
        <title>Mucilaginibacter ginsenosidivorax sp. nov., with ginsenoside converting activity isolated from sediment.</title>
        <authorList>
            <person name="Kim J.K."/>
            <person name="Choi T.E."/>
            <person name="Liu Q.M."/>
            <person name="Park H.Y."/>
            <person name="Yi T.H."/>
            <person name="Yoon M.H."/>
            <person name="Kim S.C."/>
            <person name="Im W.T."/>
        </authorList>
    </citation>
    <scope>NUCLEOTIDE SEQUENCE [LARGE SCALE GENOMIC DNA]</scope>
    <source>
        <strain evidence="2 3">KHI28</strain>
    </source>
</reference>